<dbReference type="OrthoDB" id="5105723at2759"/>
<reference evidence="1 2" key="1">
    <citation type="submission" date="2020-05" db="EMBL/GenBank/DDBJ databases">
        <title>Identification and distribution of gene clusters putatively required for synthesis of sphingolipid metabolism inhibitors in phylogenetically diverse species of the filamentous fungus Fusarium.</title>
        <authorList>
            <person name="Kim H.-S."/>
            <person name="Busman M."/>
            <person name="Brown D.W."/>
            <person name="Divon H."/>
            <person name="Uhlig S."/>
            <person name="Proctor R.H."/>
        </authorList>
    </citation>
    <scope>NUCLEOTIDE SEQUENCE [LARGE SCALE GENOMIC DNA]</scope>
    <source>
        <strain evidence="1 2">NRRL 66243</strain>
    </source>
</reference>
<comment type="caution">
    <text evidence="1">The sequence shown here is derived from an EMBL/GenBank/DDBJ whole genome shotgun (WGS) entry which is preliminary data.</text>
</comment>
<dbReference type="AlphaFoldDB" id="A0A8H5QVI9"/>
<name>A0A8H5QVI9_9HYPO</name>
<keyword evidence="2" id="KW-1185">Reference proteome</keyword>
<dbReference type="GeneID" id="59296525"/>
<evidence type="ECO:0000313" key="1">
    <source>
        <dbReference type="EMBL" id="KAF5621353.1"/>
    </source>
</evidence>
<dbReference type="RefSeq" id="XP_037201627.1">
    <property type="nucleotide sequence ID" value="XM_037344255.1"/>
</dbReference>
<evidence type="ECO:0000313" key="2">
    <source>
        <dbReference type="Proteomes" id="UP000530670"/>
    </source>
</evidence>
<gene>
    <name evidence="1" type="ORF">FTJAE_11324</name>
</gene>
<accession>A0A8H5QVI9</accession>
<organism evidence="1 2">
    <name type="scientific">Fusarium tjaetaba</name>
    <dbReference type="NCBI Taxonomy" id="1567544"/>
    <lineage>
        <taxon>Eukaryota</taxon>
        <taxon>Fungi</taxon>
        <taxon>Dikarya</taxon>
        <taxon>Ascomycota</taxon>
        <taxon>Pezizomycotina</taxon>
        <taxon>Sordariomycetes</taxon>
        <taxon>Hypocreomycetidae</taxon>
        <taxon>Hypocreales</taxon>
        <taxon>Nectriaceae</taxon>
        <taxon>Fusarium</taxon>
        <taxon>Fusarium fujikuroi species complex</taxon>
    </lineage>
</organism>
<dbReference type="Proteomes" id="UP000530670">
    <property type="component" value="Unassembled WGS sequence"/>
</dbReference>
<proteinExistence type="predicted"/>
<sequence>MSDERWHGQCRLEARLFGQFDGNINPEAGYAMVQIHNELDSRQKLKTHAVIELTQMAQAQRGPWAKVVAAKLQEAWSKRTVQLHDHKVWLSDWDASNDIQKQPANLEKIFFQLQNGLAAPQASPR</sequence>
<dbReference type="EMBL" id="JAAQRI010000279">
    <property type="protein sequence ID" value="KAF5621353.1"/>
    <property type="molecule type" value="Genomic_DNA"/>
</dbReference>
<protein>
    <submittedName>
        <fullName evidence="1">Uncharacterized protein</fullName>
    </submittedName>
</protein>